<evidence type="ECO:0000313" key="4">
    <source>
        <dbReference type="Proteomes" id="UP000053593"/>
    </source>
</evidence>
<dbReference type="AlphaFoldDB" id="A0A0D0C3E3"/>
<dbReference type="Gene3D" id="3.40.50.300">
    <property type="entry name" value="P-loop containing nucleotide triphosphate hydrolases"/>
    <property type="match status" value="1"/>
</dbReference>
<sequence length="692" mass="77460">MDGMFNNSREFAINGGTFNNAGRDLSLNLNVFEEKGERGLSTLYHHSSTSASYDAGARYPPPMCLPGTREAILRDLNQWANSVADLHNAPVRWLFGPAGAGKSAIAQTFAQSCAENGTLLGSFFFWRSDPTRNNSQRLFTTLALQMAIAIPGLRPIVDEVVTRNPFLPTSSIEKQCNELIAQPWSLALKKARMHIELKQWWDRLSGLNPSVVPESSQQPFLGRACILIIDGLDECSNVHNEWQHILSILAQLYRKYSLPVQILVCSRPEPCIKECFTGWNFGSICQWLALDDTYQASKDIRFFLQNGFQKILTYHSNSMAHVPQPWPTSAQIEYLLQKSSGQFVYAATVMKYIGEDGDVPADRLNIILGLPVQDYEARCSPYAELDALYLQILSTVKRPTFLLQILSALIVHQKEHIGPKPMHFLQSVPIGLLHATSSGVHSLFKHPSPVESGFEFAHASFPEFLLNCNRSLHFHIDESAGHDLLAQGCLEQYTDVSSVGEYSRGKWMFHCIHANGSDSLISKLDSFPVHTWITQAVKHRICLFPAYQLPSELLPILLSIFQLWYKFQDKCGPYLQHIRDISTIGFTIVGASDLPSTMHIVSIQYPPSLSSAIAEGNTHIIIQQLKAHLISELEKALSGTKAWLGLPEIHSLSCQIYNGRTGPQEGMLEVNDFTPCHGCTFARAQDREKIHR</sequence>
<dbReference type="PANTHER" id="PTHR10039:SF17">
    <property type="entry name" value="FUNGAL STAND N-TERMINAL GOODBYE DOMAIN-CONTAINING PROTEIN-RELATED"/>
    <property type="match status" value="1"/>
</dbReference>
<gene>
    <name evidence="3" type="ORF">GYMLUDRAFT_223892</name>
</gene>
<evidence type="ECO:0000313" key="3">
    <source>
        <dbReference type="EMBL" id="KIK62626.1"/>
    </source>
</evidence>
<dbReference type="Pfam" id="PF24883">
    <property type="entry name" value="NPHP3_N"/>
    <property type="match status" value="2"/>
</dbReference>
<dbReference type="InterPro" id="IPR056884">
    <property type="entry name" value="NPHP3-like_N"/>
</dbReference>
<feature type="domain" description="Nephrocystin 3-like N-terminal" evidence="2">
    <location>
        <begin position="67"/>
        <end position="182"/>
    </location>
</feature>
<feature type="domain" description="Nephrocystin 3-like N-terminal" evidence="2">
    <location>
        <begin position="222"/>
        <end position="267"/>
    </location>
</feature>
<dbReference type="InterPro" id="IPR027417">
    <property type="entry name" value="P-loop_NTPase"/>
</dbReference>
<evidence type="ECO:0000259" key="2">
    <source>
        <dbReference type="Pfam" id="PF24883"/>
    </source>
</evidence>
<accession>A0A0D0C3E3</accession>
<dbReference type="EMBL" id="KN834767">
    <property type="protein sequence ID" value="KIK62626.1"/>
    <property type="molecule type" value="Genomic_DNA"/>
</dbReference>
<organism evidence="3 4">
    <name type="scientific">Collybiopsis luxurians FD-317 M1</name>
    <dbReference type="NCBI Taxonomy" id="944289"/>
    <lineage>
        <taxon>Eukaryota</taxon>
        <taxon>Fungi</taxon>
        <taxon>Dikarya</taxon>
        <taxon>Basidiomycota</taxon>
        <taxon>Agaricomycotina</taxon>
        <taxon>Agaricomycetes</taxon>
        <taxon>Agaricomycetidae</taxon>
        <taxon>Agaricales</taxon>
        <taxon>Marasmiineae</taxon>
        <taxon>Omphalotaceae</taxon>
        <taxon>Collybiopsis</taxon>
        <taxon>Collybiopsis luxurians</taxon>
    </lineage>
</organism>
<keyword evidence="1" id="KW-0677">Repeat</keyword>
<dbReference type="HOGENOM" id="CLU_000288_6_10_1"/>
<reference evidence="3 4" key="1">
    <citation type="submission" date="2014-04" db="EMBL/GenBank/DDBJ databases">
        <title>Evolutionary Origins and Diversification of the Mycorrhizal Mutualists.</title>
        <authorList>
            <consortium name="DOE Joint Genome Institute"/>
            <consortium name="Mycorrhizal Genomics Consortium"/>
            <person name="Kohler A."/>
            <person name="Kuo A."/>
            <person name="Nagy L.G."/>
            <person name="Floudas D."/>
            <person name="Copeland A."/>
            <person name="Barry K.W."/>
            <person name="Cichocki N."/>
            <person name="Veneault-Fourrey C."/>
            <person name="LaButti K."/>
            <person name="Lindquist E.A."/>
            <person name="Lipzen A."/>
            <person name="Lundell T."/>
            <person name="Morin E."/>
            <person name="Murat C."/>
            <person name="Riley R."/>
            <person name="Ohm R."/>
            <person name="Sun H."/>
            <person name="Tunlid A."/>
            <person name="Henrissat B."/>
            <person name="Grigoriev I.V."/>
            <person name="Hibbett D.S."/>
            <person name="Martin F."/>
        </authorList>
    </citation>
    <scope>NUCLEOTIDE SEQUENCE [LARGE SCALE GENOMIC DNA]</scope>
    <source>
        <strain evidence="3 4">FD-317 M1</strain>
    </source>
</reference>
<dbReference type="PANTHER" id="PTHR10039">
    <property type="entry name" value="AMELOGENIN"/>
    <property type="match status" value="1"/>
</dbReference>
<evidence type="ECO:0000256" key="1">
    <source>
        <dbReference type="ARBA" id="ARBA00022737"/>
    </source>
</evidence>
<dbReference type="OrthoDB" id="3228837at2759"/>
<protein>
    <recommendedName>
        <fullName evidence="2">Nephrocystin 3-like N-terminal domain-containing protein</fullName>
    </recommendedName>
</protein>
<keyword evidence="4" id="KW-1185">Reference proteome</keyword>
<dbReference type="Proteomes" id="UP000053593">
    <property type="component" value="Unassembled WGS sequence"/>
</dbReference>
<name>A0A0D0C3E3_9AGAR</name>
<proteinExistence type="predicted"/>
<dbReference type="SUPFAM" id="SSF52540">
    <property type="entry name" value="P-loop containing nucleoside triphosphate hydrolases"/>
    <property type="match status" value="1"/>
</dbReference>